<dbReference type="Pfam" id="PF01532">
    <property type="entry name" value="Glyco_hydro_47"/>
    <property type="match status" value="1"/>
</dbReference>
<dbReference type="InterPro" id="IPR001382">
    <property type="entry name" value="Glyco_hydro_47"/>
</dbReference>
<proteinExistence type="inferred from homology"/>
<evidence type="ECO:0000256" key="4">
    <source>
        <dbReference type="ARBA" id="ARBA00022801"/>
    </source>
</evidence>
<evidence type="ECO:0000256" key="1">
    <source>
        <dbReference type="ARBA" id="ARBA00001913"/>
    </source>
</evidence>
<comment type="cofactor">
    <cofactor evidence="1 7">
        <name>Ca(2+)</name>
        <dbReference type="ChEBI" id="CHEBI:29108"/>
    </cofactor>
</comment>
<evidence type="ECO:0000256" key="3">
    <source>
        <dbReference type="ARBA" id="ARBA00007658"/>
    </source>
</evidence>
<evidence type="ECO:0000313" key="12">
    <source>
        <dbReference type="EMBL" id="RUS35447.1"/>
    </source>
</evidence>
<dbReference type="GO" id="GO:0004571">
    <property type="term" value="F:mannosyl-oligosaccharide 1,2-alpha-mannosidase activity"/>
    <property type="evidence" value="ECO:0007669"/>
    <property type="project" value="InterPro"/>
</dbReference>
<feature type="compositionally biased region" description="Acidic residues" evidence="10">
    <location>
        <begin position="492"/>
        <end position="511"/>
    </location>
</feature>
<dbReference type="InterPro" id="IPR036026">
    <property type="entry name" value="Seven-hairpin_glycosidases"/>
</dbReference>
<comment type="caution">
    <text evidence="12">The sequence shown here is derived from an EMBL/GenBank/DDBJ whole genome shotgun (WGS) entry which is preliminary data.</text>
</comment>
<dbReference type="InterPro" id="IPR012341">
    <property type="entry name" value="6hp_glycosidase-like_sf"/>
</dbReference>
<keyword evidence="11" id="KW-0472">Membrane</keyword>
<comment type="similarity">
    <text evidence="3 9">Belongs to the glycosyl hydrolase 47 family.</text>
</comment>
<evidence type="ECO:0000256" key="5">
    <source>
        <dbReference type="ARBA" id="ARBA00023157"/>
    </source>
</evidence>
<evidence type="ECO:0000256" key="11">
    <source>
        <dbReference type="SAM" id="Phobius"/>
    </source>
</evidence>
<dbReference type="EC" id="3.2.1.-" evidence="9"/>
<sequence>MQSPFIHLWTPKAPNDSARSPHHQPTSMPTKYSMASSRWRRIFRTYRNPLFIVVILFLIVNHFYFLQPETQPPQITPSGIYGLKGFKSPLGHVQHEFGPEDKQTAEIRESRRNAVRGAFLHAWNGYRTYALGHDEVRPMTNLSKDPFGGWGATLVDALSTMLVMELQEEYNDARDAVVAIDFTTTINNVEISVFETIIRYLGGFISAYELSGDELMLRKAEELGKVLIPAFNTHSGLPWSHWNITAQRHNISHSGYYARPPGAPRGHSGISNSAEISTLQLEFIRLSEHTGDPFYGEKARNITDMLYAMGYNEGVNIPGLYPTAIDLQDGIFIGASFGGTGDSMFEYFLKEHILVEGAVPQYAQMYIEAVEGMKDYMLFQETQNGKDYIFIAQVDTRGKTPINQMDHLSCFVPGMLALGARVLNRSEDLEIAKGIAETCVLLYTSTETGLAPESWSFPARIPYVARNWVTRSSTPTPGKLVKRAPPEKEGEPETEAQESEEEEEEEEEEEKEVVGGGKGEEGEAEVENETQNTVISGVSSSQNRNRYRHRLGGPRIHNPWGATEWPDSTTVRIETPLFNVLNTGYLLRPETVESLYILYRITGDTKWQEYGWTIFQAIERNCKTKVAYTALRDVTNVQTMEEAEGESGTYSNFSDSMESFFLAETLKYLYLLFSPPDVISLDKFVFNTEAHPFMRRPYVGPVKSKKPVADAESVKSQSH</sequence>
<feature type="binding site" evidence="7">
    <location>
        <position position="688"/>
    </location>
    <ligand>
        <name>Ca(2+)</name>
        <dbReference type="ChEBI" id="CHEBI:29108"/>
    </ligand>
</feature>
<evidence type="ECO:0000256" key="7">
    <source>
        <dbReference type="PIRSR" id="PIRSR601382-2"/>
    </source>
</evidence>
<accession>A0A433R087</accession>
<dbReference type="PANTHER" id="PTHR11742">
    <property type="entry name" value="MANNOSYL-OLIGOSACCHARIDE ALPHA-1,2-MANNOSIDASE-RELATED"/>
    <property type="match status" value="1"/>
</dbReference>
<dbReference type="InterPro" id="IPR050749">
    <property type="entry name" value="Glycosyl_Hydrolase_47"/>
</dbReference>
<protein>
    <recommendedName>
        <fullName evidence="9">alpha-1,2-Mannosidase</fullName>
        <ecNumber evidence="9">3.2.1.-</ecNumber>
    </recommendedName>
</protein>
<dbReference type="SUPFAM" id="SSF48225">
    <property type="entry name" value="Seven-hairpin glycosidases"/>
    <property type="match status" value="1"/>
</dbReference>
<feature type="disulfide bond" evidence="8">
    <location>
        <begin position="410"/>
        <end position="439"/>
    </location>
</feature>
<keyword evidence="4 9" id="KW-0378">Hydrolase</keyword>
<feature type="active site" description="Proton donor" evidence="6">
    <location>
        <position position="195"/>
    </location>
</feature>
<feature type="region of interest" description="Disordered" evidence="10">
    <location>
        <begin position="9"/>
        <end position="30"/>
    </location>
</feature>
<reference evidence="12 13" key="1">
    <citation type="journal article" date="2018" name="New Phytol.">
        <title>Phylogenomics of Endogonaceae and evolution of mycorrhizas within Mucoromycota.</title>
        <authorList>
            <person name="Chang Y."/>
            <person name="Desiro A."/>
            <person name="Na H."/>
            <person name="Sandor L."/>
            <person name="Lipzen A."/>
            <person name="Clum A."/>
            <person name="Barry K."/>
            <person name="Grigoriev I.V."/>
            <person name="Martin F.M."/>
            <person name="Stajich J.E."/>
            <person name="Smith M.E."/>
            <person name="Bonito G."/>
            <person name="Spatafora J.W."/>
        </authorList>
    </citation>
    <scope>NUCLEOTIDE SEQUENCE [LARGE SCALE GENOMIC DNA]</scope>
    <source>
        <strain evidence="12 13">AD002</strain>
    </source>
</reference>
<feature type="active site" evidence="6">
    <location>
        <position position="590"/>
    </location>
</feature>
<dbReference type="PANTHER" id="PTHR11742:SF103">
    <property type="entry name" value="ENDOPLASMIC RETICULUM MANNOSIDASE MNL2-RELATED"/>
    <property type="match status" value="1"/>
</dbReference>
<keyword evidence="9" id="KW-0326">Glycosidase</keyword>
<dbReference type="GO" id="GO:0036503">
    <property type="term" value="P:ERAD pathway"/>
    <property type="evidence" value="ECO:0007669"/>
    <property type="project" value="UniProtKB-ARBA"/>
</dbReference>
<keyword evidence="11" id="KW-1133">Transmembrane helix</keyword>
<keyword evidence="7" id="KW-0479">Metal-binding</keyword>
<keyword evidence="11" id="KW-0812">Transmembrane</keyword>
<dbReference type="GO" id="GO:0005783">
    <property type="term" value="C:endoplasmic reticulum"/>
    <property type="evidence" value="ECO:0007669"/>
    <property type="project" value="TreeGrafter"/>
</dbReference>
<keyword evidence="7" id="KW-0106">Calcium</keyword>
<name>A0A433R087_9FUNG</name>
<evidence type="ECO:0000256" key="8">
    <source>
        <dbReference type="PIRSR" id="PIRSR601382-3"/>
    </source>
</evidence>
<keyword evidence="5 8" id="KW-1015">Disulfide bond</keyword>
<dbReference type="AlphaFoldDB" id="A0A433R087"/>
<dbReference type="GO" id="GO:0016020">
    <property type="term" value="C:membrane"/>
    <property type="evidence" value="ECO:0007669"/>
    <property type="project" value="InterPro"/>
</dbReference>
<feature type="active site" description="Proton donor" evidence="6">
    <location>
        <position position="453"/>
    </location>
</feature>
<gene>
    <name evidence="12" type="ORF">BC938DRAFT_483447</name>
</gene>
<dbReference type="GO" id="GO:0005509">
    <property type="term" value="F:calcium ion binding"/>
    <property type="evidence" value="ECO:0007669"/>
    <property type="project" value="InterPro"/>
</dbReference>
<evidence type="ECO:0000256" key="10">
    <source>
        <dbReference type="SAM" id="MobiDB-lite"/>
    </source>
</evidence>
<organism evidence="12 13">
    <name type="scientific">Jimgerdemannia flammicorona</name>
    <dbReference type="NCBI Taxonomy" id="994334"/>
    <lineage>
        <taxon>Eukaryota</taxon>
        <taxon>Fungi</taxon>
        <taxon>Fungi incertae sedis</taxon>
        <taxon>Mucoromycota</taxon>
        <taxon>Mucoromycotina</taxon>
        <taxon>Endogonomycetes</taxon>
        <taxon>Endogonales</taxon>
        <taxon>Endogonaceae</taxon>
        <taxon>Jimgerdemannia</taxon>
    </lineage>
</organism>
<evidence type="ECO:0000256" key="2">
    <source>
        <dbReference type="ARBA" id="ARBA00004922"/>
    </source>
</evidence>
<dbReference type="GO" id="GO:0005975">
    <property type="term" value="P:carbohydrate metabolic process"/>
    <property type="evidence" value="ECO:0007669"/>
    <property type="project" value="InterPro"/>
</dbReference>
<feature type="compositionally biased region" description="Polar residues" evidence="10">
    <location>
        <begin position="530"/>
        <end position="544"/>
    </location>
</feature>
<keyword evidence="13" id="KW-1185">Reference proteome</keyword>
<feature type="active site" evidence="6">
    <location>
        <position position="342"/>
    </location>
</feature>
<dbReference type="Proteomes" id="UP000274822">
    <property type="component" value="Unassembled WGS sequence"/>
</dbReference>
<dbReference type="EMBL" id="RBNJ01000087">
    <property type="protein sequence ID" value="RUS35447.1"/>
    <property type="molecule type" value="Genomic_DNA"/>
</dbReference>
<evidence type="ECO:0000256" key="6">
    <source>
        <dbReference type="PIRSR" id="PIRSR601382-1"/>
    </source>
</evidence>
<feature type="region of interest" description="Disordered" evidence="10">
    <location>
        <begin position="472"/>
        <end position="552"/>
    </location>
</feature>
<dbReference type="Gene3D" id="1.50.10.10">
    <property type="match status" value="1"/>
</dbReference>
<dbReference type="PRINTS" id="PR00747">
    <property type="entry name" value="GLYHDRLASE47"/>
</dbReference>
<comment type="pathway">
    <text evidence="2">Protein modification; protein glycosylation.</text>
</comment>
<evidence type="ECO:0000313" key="13">
    <source>
        <dbReference type="Proteomes" id="UP000274822"/>
    </source>
</evidence>
<feature type="transmembrane region" description="Helical" evidence="11">
    <location>
        <begin position="48"/>
        <end position="66"/>
    </location>
</feature>
<evidence type="ECO:0000256" key="9">
    <source>
        <dbReference type="RuleBase" id="RU361193"/>
    </source>
</evidence>